<dbReference type="PANTHER" id="PTHR47893">
    <property type="entry name" value="REGULATORY PROTEIN PCHR"/>
    <property type="match status" value="1"/>
</dbReference>
<protein>
    <submittedName>
        <fullName evidence="5">AraC-like DNA-binding protein</fullName>
    </submittedName>
</protein>
<keyword evidence="6" id="KW-1185">Reference proteome</keyword>
<evidence type="ECO:0000256" key="3">
    <source>
        <dbReference type="ARBA" id="ARBA00023163"/>
    </source>
</evidence>
<keyword evidence="1" id="KW-0805">Transcription regulation</keyword>
<dbReference type="RefSeq" id="WP_170123387.1">
    <property type="nucleotide sequence ID" value="NZ_QKLU01000009.1"/>
</dbReference>
<name>A0A318UF09_9SPHI</name>
<organism evidence="5 6">
    <name type="scientific">Pedobacter nutrimenti</name>
    <dbReference type="NCBI Taxonomy" id="1241337"/>
    <lineage>
        <taxon>Bacteria</taxon>
        <taxon>Pseudomonadati</taxon>
        <taxon>Bacteroidota</taxon>
        <taxon>Sphingobacteriia</taxon>
        <taxon>Sphingobacteriales</taxon>
        <taxon>Sphingobacteriaceae</taxon>
        <taxon>Pedobacter</taxon>
    </lineage>
</organism>
<dbReference type="EMBL" id="QKLU01000009">
    <property type="protein sequence ID" value="PYF70057.1"/>
    <property type="molecule type" value="Genomic_DNA"/>
</dbReference>
<dbReference type="GO" id="GO:0043565">
    <property type="term" value="F:sequence-specific DNA binding"/>
    <property type="evidence" value="ECO:0007669"/>
    <property type="project" value="InterPro"/>
</dbReference>
<dbReference type="PANTHER" id="PTHR47893:SF1">
    <property type="entry name" value="REGULATORY PROTEIN PCHR"/>
    <property type="match status" value="1"/>
</dbReference>
<dbReference type="Pfam" id="PF12833">
    <property type="entry name" value="HTH_18"/>
    <property type="match status" value="1"/>
</dbReference>
<dbReference type="Proteomes" id="UP000248198">
    <property type="component" value="Unassembled WGS sequence"/>
</dbReference>
<sequence>MEEQQSLWLDTVYEGKMGRVNSSYTDGGTEFTFADYRQQIHTDTLIHSQVSEHSSVEMTFLLHMDKLMDQIDGKFNSYHSMQQNIHYVAPGSQVKLFCEKGKRYHNFDVYIDLKSLIKWELPYKPLDTFINAILNRKTAKLFPEDLPVNAATMALLHDIRNCRMKGVARDIYMKAKVFELLSHQIDCHEKRKNEPRQQLIKNKYQLGPYDLDLIQKIAGFLEKHADAFTSIQELSRIYGMNEHKLKNGFKAVYGKALFEYAQDIRMNRAKNLLLSTNRSVKEIAYETGYKTPAAFTAAFKRYFDLLPRDLKEQNQLLKL</sequence>
<dbReference type="InterPro" id="IPR009057">
    <property type="entry name" value="Homeodomain-like_sf"/>
</dbReference>
<dbReference type="InterPro" id="IPR053142">
    <property type="entry name" value="PchR_regulatory_protein"/>
</dbReference>
<evidence type="ECO:0000259" key="4">
    <source>
        <dbReference type="PROSITE" id="PS01124"/>
    </source>
</evidence>
<evidence type="ECO:0000313" key="6">
    <source>
        <dbReference type="Proteomes" id="UP000248198"/>
    </source>
</evidence>
<evidence type="ECO:0000313" key="5">
    <source>
        <dbReference type="EMBL" id="PYF70057.1"/>
    </source>
</evidence>
<reference evidence="5 6" key="1">
    <citation type="submission" date="2018-06" db="EMBL/GenBank/DDBJ databases">
        <title>Genomic Encyclopedia of Archaeal and Bacterial Type Strains, Phase II (KMG-II): from individual species to whole genera.</title>
        <authorList>
            <person name="Goeker M."/>
        </authorList>
    </citation>
    <scope>NUCLEOTIDE SEQUENCE [LARGE SCALE GENOMIC DNA]</scope>
    <source>
        <strain evidence="5 6">DSM 27372</strain>
    </source>
</reference>
<keyword evidence="2 5" id="KW-0238">DNA-binding</keyword>
<gene>
    <name evidence="5" type="ORF">B0O44_109149</name>
</gene>
<feature type="domain" description="HTH araC/xylS-type" evidence="4">
    <location>
        <begin position="215"/>
        <end position="313"/>
    </location>
</feature>
<dbReference type="PROSITE" id="PS01124">
    <property type="entry name" value="HTH_ARAC_FAMILY_2"/>
    <property type="match status" value="1"/>
</dbReference>
<evidence type="ECO:0000256" key="1">
    <source>
        <dbReference type="ARBA" id="ARBA00023015"/>
    </source>
</evidence>
<accession>A0A318UF09</accession>
<evidence type="ECO:0000256" key="2">
    <source>
        <dbReference type="ARBA" id="ARBA00023125"/>
    </source>
</evidence>
<dbReference type="GO" id="GO:0003700">
    <property type="term" value="F:DNA-binding transcription factor activity"/>
    <property type="evidence" value="ECO:0007669"/>
    <property type="project" value="InterPro"/>
</dbReference>
<keyword evidence="3" id="KW-0804">Transcription</keyword>
<dbReference type="SUPFAM" id="SSF46689">
    <property type="entry name" value="Homeodomain-like"/>
    <property type="match status" value="1"/>
</dbReference>
<dbReference type="InterPro" id="IPR018062">
    <property type="entry name" value="HTH_AraC-typ_CS"/>
</dbReference>
<dbReference type="AlphaFoldDB" id="A0A318UF09"/>
<dbReference type="PROSITE" id="PS00041">
    <property type="entry name" value="HTH_ARAC_FAMILY_1"/>
    <property type="match status" value="1"/>
</dbReference>
<dbReference type="Gene3D" id="1.10.10.60">
    <property type="entry name" value="Homeodomain-like"/>
    <property type="match status" value="2"/>
</dbReference>
<proteinExistence type="predicted"/>
<comment type="caution">
    <text evidence="5">The sequence shown here is derived from an EMBL/GenBank/DDBJ whole genome shotgun (WGS) entry which is preliminary data.</text>
</comment>
<dbReference type="SMART" id="SM00342">
    <property type="entry name" value="HTH_ARAC"/>
    <property type="match status" value="1"/>
</dbReference>
<dbReference type="InterPro" id="IPR018060">
    <property type="entry name" value="HTH_AraC"/>
</dbReference>